<dbReference type="EnsemblPlants" id="OGLUM07G20020.1">
    <property type="protein sequence ID" value="OGLUM07G20020.1"/>
    <property type="gene ID" value="OGLUM07G20020"/>
</dbReference>
<dbReference type="InterPro" id="IPR013878">
    <property type="entry name" value="Mo25"/>
</dbReference>
<dbReference type="AlphaFoldDB" id="A0A0E0ALY6"/>
<reference evidence="3" key="2">
    <citation type="submission" date="2018-05" db="EMBL/GenBank/DDBJ databases">
        <title>OgluRS3 (Oryza glumaepatula Reference Sequence Version 3).</title>
        <authorList>
            <person name="Zhang J."/>
            <person name="Kudrna D."/>
            <person name="Lee S."/>
            <person name="Talag J."/>
            <person name="Welchert J."/>
            <person name="Wing R.A."/>
        </authorList>
    </citation>
    <scope>NUCLEOTIDE SEQUENCE [LARGE SCALE GENOMIC DNA]</scope>
</reference>
<dbReference type="STRING" id="40148.A0A0E0ALY6"/>
<dbReference type="PANTHER" id="PTHR10182">
    <property type="entry name" value="CALCIUM-BINDING PROTEIN 39-RELATED"/>
    <property type="match status" value="1"/>
</dbReference>
<evidence type="ECO:0000313" key="3">
    <source>
        <dbReference type="EnsemblPlants" id="OGLUM07G20020.1"/>
    </source>
</evidence>
<sequence length="443" mass="49551">MTEKRSREGDRGEASRNAPPPSPRPLGLPPSAPVGGWIGEEERGISATAHRHRRARARIASRSRETPNPTNPRRVAAGRRGGGGGGGVASSASAAAAALAAADDGAKMKGLFKSKPRTPADVVRQTRELLIFLDLHSGSRGGDAKREEKMAELSKNIRELKSILYGNGESEPVTEACVQLTQEFFRENTLRLLIICLPKLNLETRKDATQVVANLQRQQVSSKIVASEYLEANKDLLDTLISGYENMDIALHYGSMLRECIRHQSIARYVLESDHMKKFFDYIQLPNFDIASDASATFKELLTRHKATVAEFLSKNYDWFFSEFNTRLLSSTNYITKRQAIKLLGDMLLDRSNSAVMMRYVSSKDNLMILMNLLRDSSKNIQIEAFHVFKLFAANKNKPTEVVNILVTNRSKLLRFFAGFKIDKEDEQFEADKEQVIKEISAL</sequence>
<evidence type="ECO:0000313" key="4">
    <source>
        <dbReference type="Proteomes" id="UP000026961"/>
    </source>
</evidence>
<dbReference type="GO" id="GO:0043539">
    <property type="term" value="F:protein serine/threonine kinase activator activity"/>
    <property type="evidence" value="ECO:0007669"/>
    <property type="project" value="TreeGrafter"/>
</dbReference>
<feature type="region of interest" description="Disordered" evidence="2">
    <location>
        <begin position="1"/>
        <end position="89"/>
    </location>
</feature>
<comment type="similarity">
    <text evidence="1">Belongs to the Mo25 family.</text>
</comment>
<dbReference type="eggNOG" id="KOG1566">
    <property type="taxonomic scope" value="Eukaryota"/>
</dbReference>
<dbReference type="Pfam" id="PF08569">
    <property type="entry name" value="Mo25"/>
    <property type="match status" value="1"/>
</dbReference>
<dbReference type="InterPro" id="IPR011989">
    <property type="entry name" value="ARM-like"/>
</dbReference>
<name>A0A0E0ALY6_9ORYZ</name>
<evidence type="ECO:0000256" key="1">
    <source>
        <dbReference type="ARBA" id="ARBA00011012"/>
    </source>
</evidence>
<dbReference type="SUPFAM" id="SSF48371">
    <property type="entry name" value="ARM repeat"/>
    <property type="match status" value="1"/>
</dbReference>
<dbReference type="Gene3D" id="1.25.10.10">
    <property type="entry name" value="Leucine-rich Repeat Variant"/>
    <property type="match status" value="1"/>
</dbReference>
<dbReference type="PANTHER" id="PTHR10182:SF12">
    <property type="entry name" value="OS07G0585100 PROTEIN"/>
    <property type="match status" value="1"/>
</dbReference>
<feature type="compositionally biased region" description="Basic and acidic residues" evidence="2">
    <location>
        <begin position="1"/>
        <end position="14"/>
    </location>
</feature>
<dbReference type="Proteomes" id="UP000026961">
    <property type="component" value="Chromosome 7"/>
</dbReference>
<feature type="compositionally biased region" description="Basic residues" evidence="2">
    <location>
        <begin position="49"/>
        <end position="61"/>
    </location>
</feature>
<protein>
    <recommendedName>
        <fullName evidence="5">MO25-like protein</fullName>
    </recommendedName>
</protein>
<feature type="compositionally biased region" description="Pro residues" evidence="2">
    <location>
        <begin position="18"/>
        <end position="32"/>
    </location>
</feature>
<dbReference type="Gramene" id="OGLUM07G20020.1">
    <property type="protein sequence ID" value="OGLUM07G20020.1"/>
    <property type="gene ID" value="OGLUM07G20020"/>
</dbReference>
<dbReference type="InterPro" id="IPR016024">
    <property type="entry name" value="ARM-type_fold"/>
</dbReference>
<dbReference type="GO" id="GO:0035556">
    <property type="term" value="P:intracellular signal transduction"/>
    <property type="evidence" value="ECO:0007669"/>
    <property type="project" value="TreeGrafter"/>
</dbReference>
<reference evidence="3" key="1">
    <citation type="submission" date="2015-04" db="UniProtKB">
        <authorList>
            <consortium name="EnsemblPlants"/>
        </authorList>
    </citation>
    <scope>IDENTIFICATION</scope>
</reference>
<evidence type="ECO:0008006" key="5">
    <source>
        <dbReference type="Google" id="ProtNLM"/>
    </source>
</evidence>
<accession>A0A0E0ALY6</accession>
<organism evidence="3">
    <name type="scientific">Oryza glumipatula</name>
    <dbReference type="NCBI Taxonomy" id="40148"/>
    <lineage>
        <taxon>Eukaryota</taxon>
        <taxon>Viridiplantae</taxon>
        <taxon>Streptophyta</taxon>
        <taxon>Embryophyta</taxon>
        <taxon>Tracheophyta</taxon>
        <taxon>Spermatophyta</taxon>
        <taxon>Magnoliopsida</taxon>
        <taxon>Liliopsida</taxon>
        <taxon>Poales</taxon>
        <taxon>Poaceae</taxon>
        <taxon>BOP clade</taxon>
        <taxon>Oryzoideae</taxon>
        <taxon>Oryzeae</taxon>
        <taxon>Oryzinae</taxon>
        <taxon>Oryza</taxon>
    </lineage>
</organism>
<feature type="compositionally biased region" description="Gly residues" evidence="2">
    <location>
        <begin position="79"/>
        <end position="88"/>
    </location>
</feature>
<dbReference type="FunFam" id="1.25.10.10:FF:000146">
    <property type="entry name" value="putative MO25-like protein At5g47540"/>
    <property type="match status" value="1"/>
</dbReference>
<keyword evidence="4" id="KW-1185">Reference proteome</keyword>
<evidence type="ECO:0000256" key="2">
    <source>
        <dbReference type="SAM" id="MobiDB-lite"/>
    </source>
</evidence>
<proteinExistence type="inferred from homology"/>